<keyword evidence="6" id="KW-1185">Reference proteome</keyword>
<feature type="domain" description="SLH" evidence="4">
    <location>
        <begin position="677"/>
        <end position="731"/>
    </location>
</feature>
<keyword evidence="5" id="KW-0449">Lipoprotein</keyword>
<dbReference type="AlphaFoldDB" id="A0A1G9E749"/>
<dbReference type="Pfam" id="PF02638">
    <property type="entry name" value="GHL10"/>
    <property type="match status" value="1"/>
</dbReference>
<feature type="signal peptide" evidence="3">
    <location>
        <begin position="1"/>
        <end position="30"/>
    </location>
</feature>
<evidence type="ECO:0000256" key="3">
    <source>
        <dbReference type="SAM" id="SignalP"/>
    </source>
</evidence>
<feature type="domain" description="SLH" evidence="4">
    <location>
        <begin position="548"/>
        <end position="611"/>
    </location>
</feature>
<evidence type="ECO:0000313" key="5">
    <source>
        <dbReference type="EMBL" id="SDK71962.1"/>
    </source>
</evidence>
<dbReference type="EMBL" id="FNFP01000003">
    <property type="protein sequence ID" value="SDK71962.1"/>
    <property type="molecule type" value="Genomic_DNA"/>
</dbReference>
<proteinExistence type="predicted"/>
<dbReference type="STRING" id="393762.SAMN05660472_01860"/>
<evidence type="ECO:0000313" key="6">
    <source>
        <dbReference type="Proteomes" id="UP000198718"/>
    </source>
</evidence>
<dbReference type="Gene3D" id="2.60.40.10">
    <property type="entry name" value="Immunoglobulins"/>
    <property type="match status" value="1"/>
</dbReference>
<evidence type="ECO:0000256" key="1">
    <source>
        <dbReference type="ARBA" id="ARBA00022729"/>
    </source>
</evidence>
<feature type="domain" description="SLH" evidence="4">
    <location>
        <begin position="612"/>
        <end position="671"/>
    </location>
</feature>
<dbReference type="InterPro" id="IPR003790">
    <property type="entry name" value="GHL10"/>
</dbReference>
<dbReference type="InterPro" id="IPR052177">
    <property type="entry name" value="Divisome_Glycosyl_Hydrolase"/>
</dbReference>
<protein>
    <submittedName>
        <fullName evidence="5">Uncharacterized lipoprotein YddW, UPF0748 family</fullName>
    </submittedName>
</protein>
<name>A0A1G9E749_9FIRM</name>
<dbReference type="RefSeq" id="WP_090553420.1">
    <property type="nucleotide sequence ID" value="NZ_FNFP01000003.1"/>
</dbReference>
<sequence length="731" mass="83553">MLGKNHFNKLIVFCIATLLIVATLSTHSFATPKPWDPYKQFIPNEAPVVKRHLRGAWISTVINLDWPSIDTRNIENDKERIRRTKDELIAILDKSVEMNMNVVFFQVSPEGDALYRSNIVPWSRYLTGTFGKDPGFDPLAFAIEEAHKRNLELHAWFNPYRISMNTNNSTIQSLNVSKSVYKEHPEWIRTAMSRFVVDPGIPEAREWVIKRVMEVVNNYDIDGIHFDDYFYYESREGELEDQDTFMQYNPHKISNKGDWRRNNTYLLVKELSNKIRSTKPWVKFGISPTAVWGNKKDGHPSGSNTNAGIPNYDKSFADTKKWVEEEIIDYIAPQVYFTFANPHVPYGEAVSWWSEITRDKNVHLYIGQALYKVNSDSDQYFLKENAVEEFVRQHKFNVVKPEIMGSIMFRFGNLTDSNKQQVVNVMREDLWATKALVPVMDWKGGKSPSTPVQGKIEALSNQTKLSWVDKDRNTAYYAIYRINKGSSIDINSNRSAMQLIGTVRKTDKDAQEFIDKESYNLDKVVYAVTALDRLHNESSELIIGTNQSSYFYDVNNQHSWAINAIDNLHARGVISGVAAGRFAPGNNITRADFLIMAMNSYGIELDSHITDNFSDAGNKYYTKYLGTAKRLGLVSGVGNNLYSPETPITRQDMLVILYHVLNKLGELPTMSNAGKPFEEFNDIGEISSYATDVMRFFVKTGVVQGNGNKLMPRKTATRAETAQVLYNIYIK</sequence>
<dbReference type="OrthoDB" id="43070at2"/>
<accession>A0A1G9E749</accession>
<dbReference type="Pfam" id="PF00395">
    <property type="entry name" value="SLH"/>
    <property type="match status" value="3"/>
</dbReference>
<evidence type="ECO:0000259" key="4">
    <source>
        <dbReference type="PROSITE" id="PS51272"/>
    </source>
</evidence>
<keyword evidence="2" id="KW-0677">Repeat</keyword>
<dbReference type="InterPro" id="IPR013783">
    <property type="entry name" value="Ig-like_fold"/>
</dbReference>
<reference evidence="5 6" key="1">
    <citation type="submission" date="2016-10" db="EMBL/GenBank/DDBJ databases">
        <authorList>
            <person name="de Groot N.N."/>
        </authorList>
    </citation>
    <scope>NUCLEOTIDE SEQUENCE [LARGE SCALE GENOMIC DNA]</scope>
    <source>
        <strain evidence="5 6">DSM 18346</strain>
    </source>
</reference>
<dbReference type="InterPro" id="IPR017853">
    <property type="entry name" value="GH"/>
</dbReference>
<gene>
    <name evidence="5" type="ORF">SAMN05660472_01860</name>
</gene>
<evidence type="ECO:0000256" key="2">
    <source>
        <dbReference type="ARBA" id="ARBA00022737"/>
    </source>
</evidence>
<organism evidence="5 6">
    <name type="scientific">Natronincola ferrireducens</name>
    <dbReference type="NCBI Taxonomy" id="393762"/>
    <lineage>
        <taxon>Bacteria</taxon>
        <taxon>Bacillati</taxon>
        <taxon>Bacillota</taxon>
        <taxon>Clostridia</taxon>
        <taxon>Peptostreptococcales</taxon>
        <taxon>Natronincolaceae</taxon>
        <taxon>Natronincola</taxon>
    </lineage>
</organism>
<dbReference type="Gene3D" id="3.20.20.80">
    <property type="entry name" value="Glycosidases"/>
    <property type="match status" value="1"/>
</dbReference>
<dbReference type="PANTHER" id="PTHR43405">
    <property type="entry name" value="GLYCOSYL HYDROLASE DIGH"/>
    <property type="match status" value="1"/>
</dbReference>
<keyword evidence="1 3" id="KW-0732">Signal</keyword>
<dbReference type="PANTHER" id="PTHR43405:SF1">
    <property type="entry name" value="GLYCOSYL HYDROLASE DIGH"/>
    <property type="match status" value="1"/>
</dbReference>
<dbReference type="InterPro" id="IPR001119">
    <property type="entry name" value="SLH_dom"/>
</dbReference>
<dbReference type="Proteomes" id="UP000198718">
    <property type="component" value="Unassembled WGS sequence"/>
</dbReference>
<dbReference type="SUPFAM" id="SSF51445">
    <property type="entry name" value="(Trans)glycosidases"/>
    <property type="match status" value="1"/>
</dbReference>
<feature type="chain" id="PRO_5011621047" evidence="3">
    <location>
        <begin position="31"/>
        <end position="731"/>
    </location>
</feature>
<dbReference type="PROSITE" id="PS51272">
    <property type="entry name" value="SLH"/>
    <property type="match status" value="3"/>
</dbReference>